<evidence type="ECO:0000313" key="2">
    <source>
        <dbReference type="Proteomes" id="UP000297940"/>
    </source>
</evidence>
<evidence type="ECO:0000313" key="1">
    <source>
        <dbReference type="EMBL" id="TGM82425.1"/>
    </source>
</evidence>
<dbReference type="RefSeq" id="WP_135693831.1">
    <property type="nucleotide sequence ID" value="NZ_RQHK01000002.1"/>
</dbReference>
<keyword evidence="2" id="KW-1185">Reference proteome</keyword>
<protein>
    <submittedName>
        <fullName evidence="1">Uncharacterized protein</fullName>
    </submittedName>
</protein>
<organism evidence="1 2">
    <name type="scientific">Leptospira mtsangambouensis</name>
    <dbReference type="NCBI Taxonomy" id="2484912"/>
    <lineage>
        <taxon>Bacteria</taxon>
        <taxon>Pseudomonadati</taxon>
        <taxon>Spirochaetota</taxon>
        <taxon>Spirochaetia</taxon>
        <taxon>Leptospirales</taxon>
        <taxon>Leptospiraceae</taxon>
        <taxon>Leptospira</taxon>
    </lineage>
</organism>
<dbReference type="EMBL" id="RQHK01000002">
    <property type="protein sequence ID" value="TGM82425.1"/>
    <property type="molecule type" value="Genomic_DNA"/>
</dbReference>
<name>A0ABY2P5K3_9LEPT</name>
<reference evidence="2" key="1">
    <citation type="journal article" date="2019" name="PLoS Negl. Trop. Dis.">
        <title>Revisiting the worldwide diversity of Leptospira species in the environment.</title>
        <authorList>
            <person name="Vincent A.T."/>
            <person name="Schiettekatte O."/>
            <person name="Bourhy P."/>
            <person name="Veyrier F.J."/>
            <person name="Picardeau M."/>
        </authorList>
    </citation>
    <scope>NUCLEOTIDE SEQUENCE [LARGE SCALE GENOMIC DNA]</scope>
    <source>
        <strain evidence="2">201601298</strain>
    </source>
</reference>
<gene>
    <name evidence="1" type="ORF">EHR01_06500</name>
</gene>
<accession>A0ABY2P5K3</accession>
<proteinExistence type="predicted"/>
<sequence>MIYNIKLKTYRNFSNLPKYREYLAIYEIGIGLEIQIEDRTRYFIEENCLKEIIKKKFNLPGISKDELKNIVFSNSTNDQSIFIYDLEFDYFEDDFMNFIYIIKIIHFHTNTTAQILTNFQKFLSDNIALFYNNEYKTAIPFSYYLPIEAEKNSLENLHQKSFLNYFSISENETLIFENYYKPFVTPSEKIHLSYSEQNLYYWILQKANKILRKFSK</sequence>
<comment type="caution">
    <text evidence="1">The sequence shown here is derived from an EMBL/GenBank/DDBJ whole genome shotgun (WGS) entry which is preliminary data.</text>
</comment>
<dbReference type="Proteomes" id="UP000297940">
    <property type="component" value="Unassembled WGS sequence"/>
</dbReference>